<evidence type="ECO:0000313" key="10">
    <source>
        <dbReference type="Proteomes" id="UP000679220"/>
    </source>
</evidence>
<keyword evidence="10" id="KW-1185">Reference proteome</keyword>
<sequence length="135" mass="15973">MEQQRFTFRKNERLCSRTTIQELFTKGRSFVKYPFRVSYLPVESSDDVPIQLLISVSKKRFKRANKRNRVKRLVREAYRVNKLDAYSQLKDTNVHLAVAFVYLPSELLDFASVQKGVKKALKKLTDEVRKNEEKE</sequence>
<evidence type="ECO:0000256" key="3">
    <source>
        <dbReference type="ARBA" id="ARBA00022722"/>
    </source>
</evidence>
<dbReference type="NCBIfam" id="TIGR00188">
    <property type="entry name" value="rnpA"/>
    <property type="match status" value="1"/>
</dbReference>
<dbReference type="InterPro" id="IPR020539">
    <property type="entry name" value="RNase_P_CS"/>
</dbReference>
<proteinExistence type="inferred from homology"/>
<keyword evidence="6 7" id="KW-0694">RNA-binding</keyword>
<dbReference type="GO" id="GO:0001682">
    <property type="term" value="P:tRNA 5'-leader removal"/>
    <property type="evidence" value="ECO:0007669"/>
    <property type="project" value="UniProtKB-UniRule"/>
</dbReference>
<dbReference type="GO" id="GO:0000049">
    <property type="term" value="F:tRNA binding"/>
    <property type="evidence" value="ECO:0007669"/>
    <property type="project" value="UniProtKB-UniRule"/>
</dbReference>
<comment type="caution">
    <text evidence="9">The sequence shown here is derived from an EMBL/GenBank/DDBJ whole genome shotgun (WGS) entry which is preliminary data.</text>
</comment>
<evidence type="ECO:0000256" key="6">
    <source>
        <dbReference type="ARBA" id="ARBA00022884"/>
    </source>
</evidence>
<dbReference type="RefSeq" id="WP_212193219.1">
    <property type="nucleotide sequence ID" value="NZ_JAGTAR010000053.1"/>
</dbReference>
<protein>
    <recommendedName>
        <fullName evidence="7 8">Ribonuclease P protein component</fullName>
        <shortName evidence="7">RNase P protein</shortName>
        <shortName evidence="7">RNaseP protein</shortName>
        <ecNumber evidence="7 8">3.1.26.5</ecNumber>
    </recommendedName>
    <alternativeName>
        <fullName evidence="7">Protein C5</fullName>
    </alternativeName>
</protein>
<dbReference type="PANTHER" id="PTHR33992">
    <property type="entry name" value="RIBONUCLEASE P PROTEIN COMPONENT"/>
    <property type="match status" value="1"/>
</dbReference>
<organism evidence="9 10">
    <name type="scientific">Carboxylicivirga sediminis</name>
    <dbReference type="NCBI Taxonomy" id="2006564"/>
    <lineage>
        <taxon>Bacteria</taxon>
        <taxon>Pseudomonadati</taxon>
        <taxon>Bacteroidota</taxon>
        <taxon>Bacteroidia</taxon>
        <taxon>Marinilabiliales</taxon>
        <taxon>Marinilabiliaceae</taxon>
        <taxon>Carboxylicivirga</taxon>
    </lineage>
</organism>
<reference evidence="9" key="1">
    <citation type="journal article" date="2018" name="Int. J. Syst. Evol. Microbiol.">
        <title>Carboxylicivirga sediminis sp. nov., isolated from coastal sediment.</title>
        <authorList>
            <person name="Wang F.Q."/>
            <person name="Ren L.H."/>
            <person name="Zou R.J."/>
            <person name="Sun Y.Z."/>
            <person name="Liu X.J."/>
            <person name="Jiang F."/>
            <person name="Liu L.J."/>
        </authorList>
    </citation>
    <scope>NUCLEOTIDE SEQUENCE</scope>
    <source>
        <strain evidence="9">JR1</strain>
    </source>
</reference>
<keyword evidence="5 7" id="KW-0378">Hydrolase</keyword>
<dbReference type="GO" id="GO:0030677">
    <property type="term" value="C:ribonuclease P complex"/>
    <property type="evidence" value="ECO:0007669"/>
    <property type="project" value="TreeGrafter"/>
</dbReference>
<name>A0A941FCJ2_9BACT</name>
<keyword evidence="4 7" id="KW-0255">Endonuclease</keyword>
<dbReference type="AlphaFoldDB" id="A0A941FCJ2"/>
<evidence type="ECO:0000256" key="4">
    <source>
        <dbReference type="ARBA" id="ARBA00022759"/>
    </source>
</evidence>
<comment type="subunit">
    <text evidence="7">Consists of a catalytic RNA component (M1 or rnpB) and a protein subunit.</text>
</comment>
<dbReference type="PANTHER" id="PTHR33992:SF1">
    <property type="entry name" value="RIBONUCLEASE P PROTEIN COMPONENT"/>
    <property type="match status" value="1"/>
</dbReference>
<comment type="catalytic activity">
    <reaction evidence="7">
        <text>Endonucleolytic cleavage of RNA, removing 5'-extranucleotides from tRNA precursor.</text>
        <dbReference type="EC" id="3.1.26.5"/>
    </reaction>
</comment>
<keyword evidence="3 7" id="KW-0540">Nuclease</keyword>
<evidence type="ECO:0000256" key="2">
    <source>
        <dbReference type="ARBA" id="ARBA00022694"/>
    </source>
</evidence>
<dbReference type="EMBL" id="JAGTAR010000053">
    <property type="protein sequence ID" value="MBR8538195.1"/>
    <property type="molecule type" value="Genomic_DNA"/>
</dbReference>
<dbReference type="Pfam" id="PF00825">
    <property type="entry name" value="Ribonuclease_P"/>
    <property type="match status" value="1"/>
</dbReference>
<evidence type="ECO:0000256" key="1">
    <source>
        <dbReference type="ARBA" id="ARBA00002663"/>
    </source>
</evidence>
<dbReference type="Gene3D" id="3.30.230.10">
    <property type="match status" value="1"/>
</dbReference>
<dbReference type="PROSITE" id="PS00648">
    <property type="entry name" value="RIBONUCLEASE_P"/>
    <property type="match status" value="1"/>
</dbReference>
<evidence type="ECO:0000313" key="9">
    <source>
        <dbReference type="EMBL" id="MBR8538195.1"/>
    </source>
</evidence>
<reference evidence="9" key="2">
    <citation type="submission" date="2021-04" db="EMBL/GenBank/DDBJ databases">
        <authorList>
            <person name="Zhang T."/>
            <person name="Zhang Y."/>
            <person name="Lu D."/>
            <person name="Zuo D."/>
            <person name="Du Z."/>
        </authorList>
    </citation>
    <scope>NUCLEOTIDE SEQUENCE</scope>
    <source>
        <strain evidence="9">JR1</strain>
    </source>
</reference>
<comment type="similarity">
    <text evidence="7">Belongs to the RnpA family.</text>
</comment>
<keyword evidence="2 7" id="KW-0819">tRNA processing</keyword>
<comment type="function">
    <text evidence="1 7">RNaseP catalyzes the removal of the 5'-leader sequence from pre-tRNA to produce the mature 5'-terminus. It can also cleave other RNA substrates such as 4.5S RNA. The protein component plays an auxiliary but essential role in vivo by binding to the 5'-leader sequence and broadening the substrate specificity of the ribozyme.</text>
</comment>
<dbReference type="SUPFAM" id="SSF54211">
    <property type="entry name" value="Ribosomal protein S5 domain 2-like"/>
    <property type="match status" value="1"/>
</dbReference>
<dbReference type="InterPro" id="IPR000100">
    <property type="entry name" value="RNase_P"/>
</dbReference>
<gene>
    <name evidence="7 9" type="primary">rnpA</name>
    <name evidence="9" type="ORF">KDU71_21670</name>
</gene>
<dbReference type="GO" id="GO:0004526">
    <property type="term" value="F:ribonuclease P activity"/>
    <property type="evidence" value="ECO:0007669"/>
    <property type="project" value="UniProtKB-UniRule"/>
</dbReference>
<dbReference type="HAMAP" id="MF_00227">
    <property type="entry name" value="RNase_P"/>
    <property type="match status" value="1"/>
</dbReference>
<dbReference type="InterPro" id="IPR020568">
    <property type="entry name" value="Ribosomal_Su5_D2-typ_SF"/>
</dbReference>
<evidence type="ECO:0000256" key="8">
    <source>
        <dbReference type="NCBIfam" id="TIGR00188"/>
    </source>
</evidence>
<accession>A0A941FCJ2</accession>
<dbReference type="EC" id="3.1.26.5" evidence="7 8"/>
<dbReference type="GO" id="GO:0042781">
    <property type="term" value="F:3'-tRNA processing endoribonuclease activity"/>
    <property type="evidence" value="ECO:0007669"/>
    <property type="project" value="TreeGrafter"/>
</dbReference>
<dbReference type="InterPro" id="IPR014721">
    <property type="entry name" value="Ribsml_uS5_D2-typ_fold_subgr"/>
</dbReference>
<evidence type="ECO:0000256" key="5">
    <source>
        <dbReference type="ARBA" id="ARBA00022801"/>
    </source>
</evidence>
<evidence type="ECO:0000256" key="7">
    <source>
        <dbReference type="HAMAP-Rule" id="MF_00227"/>
    </source>
</evidence>
<dbReference type="Proteomes" id="UP000679220">
    <property type="component" value="Unassembled WGS sequence"/>
</dbReference>